<dbReference type="HOGENOM" id="CLU_1885164_0_0_1"/>
<gene>
    <name evidence="1" type="ORF">HCDG_07896</name>
</gene>
<dbReference type="Proteomes" id="UP000002624">
    <property type="component" value="Unassembled WGS sequence"/>
</dbReference>
<reference evidence="2" key="1">
    <citation type="submission" date="2009-05" db="EMBL/GenBank/DDBJ databases">
        <title>The genome sequence of Ajellomyces capsulatus strain H143.</title>
        <authorList>
            <person name="Champion M."/>
            <person name="Cuomo C.A."/>
            <person name="Ma L.-J."/>
            <person name="Henn M.R."/>
            <person name="Sil A."/>
            <person name="Goldman B."/>
            <person name="Young S.K."/>
            <person name="Kodira C.D."/>
            <person name="Zeng Q."/>
            <person name="Koehrsen M."/>
            <person name="Alvarado L."/>
            <person name="Berlin A.M."/>
            <person name="Borenstein D."/>
            <person name="Chen Z."/>
            <person name="Engels R."/>
            <person name="Freedman E."/>
            <person name="Gellesch M."/>
            <person name="Goldberg J."/>
            <person name="Griggs A."/>
            <person name="Gujja S."/>
            <person name="Heiman D.I."/>
            <person name="Hepburn T.A."/>
            <person name="Howarth C."/>
            <person name="Jen D."/>
            <person name="Larson L."/>
            <person name="Lewis B."/>
            <person name="Mehta T."/>
            <person name="Park D."/>
            <person name="Pearson M."/>
            <person name="Roberts A."/>
            <person name="Saif S."/>
            <person name="Shea T.D."/>
            <person name="Shenoy N."/>
            <person name="Sisk P."/>
            <person name="Stolte C."/>
            <person name="Sykes S."/>
            <person name="Walk T."/>
            <person name="White J."/>
            <person name="Yandava C."/>
            <person name="Klein B."/>
            <person name="McEwen J.G."/>
            <person name="Puccia R."/>
            <person name="Goldman G.H."/>
            <person name="Felipe M.S."/>
            <person name="Nino-Vega G."/>
            <person name="San-Blas G."/>
            <person name="Taylor J.W."/>
            <person name="Mendoza L."/>
            <person name="Galagan J.E."/>
            <person name="Nusbaum C."/>
            <person name="Birren B.W."/>
        </authorList>
    </citation>
    <scope>NUCLEOTIDE SEQUENCE [LARGE SCALE GENOMIC DNA]</scope>
    <source>
        <strain evidence="2">H143</strain>
    </source>
</reference>
<dbReference type="EMBL" id="GG692432">
    <property type="protein sequence ID" value="EER38161.1"/>
    <property type="molecule type" value="Genomic_DNA"/>
</dbReference>
<dbReference type="AlphaFoldDB" id="C6HNW5"/>
<dbReference type="OMA" id="QANACIR"/>
<organism evidence="1 2">
    <name type="scientific">Ajellomyces capsulatus (strain H143)</name>
    <name type="common">Darling's disease fungus</name>
    <name type="synonym">Histoplasma capsulatum</name>
    <dbReference type="NCBI Taxonomy" id="544712"/>
    <lineage>
        <taxon>Eukaryota</taxon>
        <taxon>Fungi</taxon>
        <taxon>Dikarya</taxon>
        <taxon>Ascomycota</taxon>
        <taxon>Pezizomycotina</taxon>
        <taxon>Eurotiomycetes</taxon>
        <taxon>Eurotiomycetidae</taxon>
        <taxon>Onygenales</taxon>
        <taxon>Ajellomycetaceae</taxon>
        <taxon>Histoplasma</taxon>
    </lineage>
</organism>
<accession>C6HNW5</accession>
<sequence>MSSHSYQHPPNFTNQLKANGVLDLCENFFLELAAFVPYDFNVGSILNDRSQAVQLSPRLSSTRRCIWRHSGNVLRAECGLYCGHVRKRINGLHPPSKAVAAQWPEHGLLINFLKQANACIRGTGTKRTLCRTIYV</sequence>
<name>C6HNW5_AJECH</name>
<evidence type="ECO:0000313" key="1">
    <source>
        <dbReference type="EMBL" id="EER38161.1"/>
    </source>
</evidence>
<proteinExistence type="predicted"/>
<protein>
    <submittedName>
        <fullName evidence="1">Uncharacterized protein</fullName>
    </submittedName>
</protein>
<evidence type="ECO:0000313" key="2">
    <source>
        <dbReference type="Proteomes" id="UP000002624"/>
    </source>
</evidence>
<dbReference type="VEuPathDB" id="FungiDB:HCDG_07896"/>